<feature type="region of interest" description="Disordered" evidence="1">
    <location>
        <begin position="198"/>
        <end position="226"/>
    </location>
</feature>
<accession>A0ABP7J6J0</accession>
<evidence type="ECO:0000313" key="3">
    <source>
        <dbReference type="EMBL" id="GAA3835046.1"/>
    </source>
</evidence>
<feature type="compositionally biased region" description="Acidic residues" evidence="1">
    <location>
        <begin position="202"/>
        <end position="212"/>
    </location>
</feature>
<dbReference type="InterPro" id="IPR032531">
    <property type="entry name" value="DUF4956"/>
</dbReference>
<evidence type="ECO:0008006" key="5">
    <source>
        <dbReference type="Google" id="ProtNLM"/>
    </source>
</evidence>
<feature type="transmembrane region" description="Helical" evidence="2">
    <location>
        <begin position="121"/>
        <end position="137"/>
    </location>
</feature>
<evidence type="ECO:0000256" key="1">
    <source>
        <dbReference type="SAM" id="MobiDB-lite"/>
    </source>
</evidence>
<protein>
    <recommendedName>
        <fullName evidence="5">DUF4956 domain-containing protein</fullName>
    </recommendedName>
</protein>
<comment type="caution">
    <text evidence="3">The sequence shown here is derived from an EMBL/GenBank/DDBJ whole genome shotgun (WGS) entry which is preliminary data.</text>
</comment>
<feature type="transmembrane region" description="Helical" evidence="2">
    <location>
        <begin position="97"/>
        <end position="115"/>
    </location>
</feature>
<keyword evidence="2" id="KW-0812">Transmembrane</keyword>
<name>A0ABP7J6J0_9ACTN</name>
<gene>
    <name evidence="3" type="ORF">GCM10022403_079770</name>
</gene>
<feature type="transmembrane region" description="Helical" evidence="2">
    <location>
        <begin position="50"/>
        <end position="67"/>
    </location>
</feature>
<dbReference type="RefSeq" id="WP_275775837.1">
    <property type="nucleotide sequence ID" value="NZ_BAABDE010000031.1"/>
</dbReference>
<keyword evidence="2" id="KW-1133">Transmembrane helix</keyword>
<evidence type="ECO:0000256" key="2">
    <source>
        <dbReference type="SAM" id="Phobius"/>
    </source>
</evidence>
<proteinExistence type="predicted"/>
<keyword evidence="2" id="KW-0472">Membrane</keyword>
<sequence>MHSQISLLAAKGLSAHLTATDMITRAGLDVIVLMILVGWLYRRRRSVTEIPLVLTALNLGLLAAMTAITAGKFPAGVGFGLFGILSMVRLRSAAFTLRDVAYTFVALVIGLASGLPQRQTWLIVALDVLLLIAVALVDDPSAHRPTRVVRVTLDRVYRDPAEIRLDVAARLGAPPLSVTVDEVDYVRETTRVSVRFPLQDPAEAEMPEEIDPDAPRSPRTAERQPA</sequence>
<dbReference type="Proteomes" id="UP001501009">
    <property type="component" value="Unassembled WGS sequence"/>
</dbReference>
<organism evidence="3 4">
    <name type="scientific">Streptomyces coacervatus</name>
    <dbReference type="NCBI Taxonomy" id="647381"/>
    <lineage>
        <taxon>Bacteria</taxon>
        <taxon>Bacillati</taxon>
        <taxon>Actinomycetota</taxon>
        <taxon>Actinomycetes</taxon>
        <taxon>Kitasatosporales</taxon>
        <taxon>Streptomycetaceae</taxon>
        <taxon>Streptomyces</taxon>
    </lineage>
</organism>
<feature type="transmembrane region" description="Helical" evidence="2">
    <location>
        <begin position="22"/>
        <end position="41"/>
    </location>
</feature>
<reference evidence="4" key="1">
    <citation type="journal article" date="2019" name="Int. J. Syst. Evol. Microbiol.">
        <title>The Global Catalogue of Microorganisms (GCM) 10K type strain sequencing project: providing services to taxonomists for standard genome sequencing and annotation.</title>
        <authorList>
            <consortium name="The Broad Institute Genomics Platform"/>
            <consortium name="The Broad Institute Genome Sequencing Center for Infectious Disease"/>
            <person name="Wu L."/>
            <person name="Ma J."/>
        </authorList>
    </citation>
    <scope>NUCLEOTIDE SEQUENCE [LARGE SCALE GENOMIC DNA]</scope>
    <source>
        <strain evidence="4">JCM 17138</strain>
    </source>
</reference>
<keyword evidence="4" id="KW-1185">Reference proteome</keyword>
<dbReference type="Pfam" id="PF16316">
    <property type="entry name" value="DUF4956"/>
    <property type="match status" value="1"/>
</dbReference>
<feature type="compositionally biased region" description="Basic and acidic residues" evidence="1">
    <location>
        <begin position="213"/>
        <end position="226"/>
    </location>
</feature>
<feature type="transmembrane region" description="Helical" evidence="2">
    <location>
        <begin position="73"/>
        <end position="90"/>
    </location>
</feature>
<evidence type="ECO:0000313" key="4">
    <source>
        <dbReference type="Proteomes" id="UP001501009"/>
    </source>
</evidence>
<dbReference type="EMBL" id="BAABDE010000031">
    <property type="protein sequence ID" value="GAA3835046.1"/>
    <property type="molecule type" value="Genomic_DNA"/>
</dbReference>